<feature type="compositionally biased region" description="Basic and acidic residues" evidence="1">
    <location>
        <begin position="244"/>
        <end position="256"/>
    </location>
</feature>
<feature type="region of interest" description="Disordered" evidence="1">
    <location>
        <begin position="452"/>
        <end position="480"/>
    </location>
</feature>
<evidence type="ECO:0000259" key="2">
    <source>
        <dbReference type="PROSITE" id="PS50238"/>
    </source>
</evidence>
<gene>
    <name evidence="3" type="ORF">Z043_109375</name>
</gene>
<evidence type="ECO:0000256" key="1">
    <source>
        <dbReference type="SAM" id="MobiDB-lite"/>
    </source>
</evidence>
<feature type="region of interest" description="Disordered" evidence="1">
    <location>
        <begin position="417"/>
        <end position="436"/>
    </location>
</feature>
<dbReference type="PANTHER" id="PTHR23175">
    <property type="entry name" value="PDZ DOMAIN-CONTAINING PROTEIN"/>
    <property type="match status" value="1"/>
</dbReference>
<evidence type="ECO:0000313" key="4">
    <source>
        <dbReference type="Proteomes" id="UP000034805"/>
    </source>
</evidence>
<dbReference type="Pfam" id="PF00620">
    <property type="entry name" value="RhoGAP"/>
    <property type="match status" value="1"/>
</dbReference>
<feature type="compositionally biased region" description="Acidic residues" evidence="1">
    <location>
        <begin position="229"/>
        <end position="243"/>
    </location>
</feature>
<protein>
    <recommendedName>
        <fullName evidence="2">Rho-GAP domain-containing protein</fullName>
    </recommendedName>
</protein>
<dbReference type="Proteomes" id="UP000034805">
    <property type="component" value="Unassembled WGS sequence"/>
</dbReference>
<name>A0A0P7UC69_SCLFO</name>
<dbReference type="InterPro" id="IPR000198">
    <property type="entry name" value="RhoGAP_dom"/>
</dbReference>
<dbReference type="PANTHER" id="PTHR23175:SF5">
    <property type="entry name" value="RHO GTPASE-ACTIVATING PROTEIN 23"/>
    <property type="match status" value="1"/>
</dbReference>
<feature type="region of interest" description="Disordered" evidence="1">
    <location>
        <begin position="186"/>
        <end position="397"/>
    </location>
</feature>
<dbReference type="GO" id="GO:0007165">
    <property type="term" value="P:signal transduction"/>
    <property type="evidence" value="ECO:0007669"/>
    <property type="project" value="InterPro"/>
</dbReference>
<dbReference type="EMBL" id="JARO02002883">
    <property type="protein sequence ID" value="KPP71677.1"/>
    <property type="molecule type" value="Genomic_DNA"/>
</dbReference>
<evidence type="ECO:0000313" key="3">
    <source>
        <dbReference type="EMBL" id="KPP71677.1"/>
    </source>
</evidence>
<dbReference type="Gene3D" id="1.10.555.10">
    <property type="entry name" value="Rho GTPase activation protein"/>
    <property type="match status" value="1"/>
</dbReference>
<proteinExistence type="predicted"/>
<feature type="domain" description="Rho-GAP" evidence="2">
    <location>
        <begin position="18"/>
        <end position="215"/>
    </location>
</feature>
<organism evidence="3 4">
    <name type="scientific">Scleropages formosus</name>
    <name type="common">Asian bonytongue</name>
    <name type="synonym">Osteoglossum formosum</name>
    <dbReference type="NCBI Taxonomy" id="113540"/>
    <lineage>
        <taxon>Eukaryota</taxon>
        <taxon>Metazoa</taxon>
        <taxon>Chordata</taxon>
        <taxon>Craniata</taxon>
        <taxon>Vertebrata</taxon>
        <taxon>Euteleostomi</taxon>
        <taxon>Actinopterygii</taxon>
        <taxon>Neopterygii</taxon>
        <taxon>Teleostei</taxon>
        <taxon>Osteoglossocephala</taxon>
        <taxon>Osteoglossomorpha</taxon>
        <taxon>Osteoglossiformes</taxon>
        <taxon>Osteoglossidae</taxon>
        <taxon>Scleropages</taxon>
    </lineage>
</organism>
<feature type="non-terminal residue" evidence="3">
    <location>
        <position position="1"/>
    </location>
</feature>
<feature type="compositionally biased region" description="Low complexity" evidence="1">
    <location>
        <begin position="464"/>
        <end position="480"/>
    </location>
</feature>
<comment type="caution">
    <text evidence="3">The sequence shown here is derived from an EMBL/GenBank/DDBJ whole genome shotgun (WGS) entry which is preliminary data.</text>
</comment>
<dbReference type="InterPro" id="IPR008936">
    <property type="entry name" value="Rho_GTPase_activation_prot"/>
</dbReference>
<sequence length="480" mass="52897">ALCSTGQDWLLNRVKETVCLTRSPPSSSCQFVPLVVEMCCGLVEQMGLEYTGIYRVPGNNALVSTLQEQLNKGMDINPAEEKWQDLNVVSSLLKSFFRKLPEPLFTDGMWTLITNSCRLPSRDEFGDTHAPVHDLPDYYYHTLKFLMGHLKTYAWFFSEELDKDEKGSWGSKRDLNAKDLMSIVSAVTRKRKKRPKARLRSSSTDEDSEHEPVKASHRGGGDTAPKAEGEEDEEDEEEEEEEVGKEPAEEERHKVEEEEESRPRGALVQEDGGLAEKAALWRGPEDARSIVSGYSTLSTLGRGHASEGRADEADDERSELLIQCDTLARKKLKADKNKARPASSEPLPEEERTPEGPATEAMGAAGSEALVGSRKENRGLGHAPPPALAAPEAASFSLQGSLADQVRARLLGSADDLRGVGLRKPPSPETQRRRRAWRRHTVVVGLAVCGGDQVPAEQGRHEPAASAARHTSTSTLHQYL</sequence>
<dbReference type="SMART" id="SM00324">
    <property type="entry name" value="RhoGAP"/>
    <property type="match status" value="1"/>
</dbReference>
<accession>A0A0P7UC69</accession>
<dbReference type="AlphaFoldDB" id="A0A0P7UC69"/>
<reference evidence="3 4" key="1">
    <citation type="submission" date="2015-08" db="EMBL/GenBank/DDBJ databases">
        <title>The genome of the Asian arowana (Scleropages formosus).</title>
        <authorList>
            <person name="Tan M.H."/>
            <person name="Gan H.M."/>
            <person name="Croft L.J."/>
            <person name="Austin C.M."/>
        </authorList>
    </citation>
    <scope>NUCLEOTIDE SEQUENCE [LARGE SCALE GENOMIC DNA]</scope>
    <source>
        <strain evidence="3">Aro1</strain>
    </source>
</reference>
<feature type="compositionally biased region" description="Basic residues" evidence="1">
    <location>
        <begin position="188"/>
        <end position="199"/>
    </location>
</feature>
<dbReference type="SUPFAM" id="SSF48350">
    <property type="entry name" value="GTPase activation domain, GAP"/>
    <property type="match status" value="1"/>
</dbReference>
<dbReference type="PROSITE" id="PS50238">
    <property type="entry name" value="RHOGAP"/>
    <property type="match status" value="1"/>
</dbReference>